<keyword evidence="7 10" id="KW-0472">Membrane</keyword>
<dbReference type="InterPro" id="IPR012910">
    <property type="entry name" value="Plug_dom"/>
</dbReference>
<dbReference type="Pfam" id="PF07715">
    <property type="entry name" value="Plug"/>
    <property type="match status" value="1"/>
</dbReference>
<keyword evidence="14" id="KW-0378">Hydrolase</keyword>
<dbReference type="EMBL" id="JACSIT010000063">
    <property type="protein sequence ID" value="MBC6993300.1"/>
    <property type="molecule type" value="Genomic_DNA"/>
</dbReference>
<evidence type="ECO:0000256" key="7">
    <source>
        <dbReference type="ARBA" id="ARBA00023136"/>
    </source>
</evidence>
<keyword evidence="8" id="KW-0675">Receptor</keyword>
<dbReference type="Gene3D" id="2.40.170.20">
    <property type="entry name" value="TonB-dependent receptor, beta-barrel domain"/>
    <property type="match status" value="1"/>
</dbReference>
<dbReference type="InterPro" id="IPR000531">
    <property type="entry name" value="Beta-barrel_TonB"/>
</dbReference>
<dbReference type="PANTHER" id="PTHR30069:SF29">
    <property type="entry name" value="HEMOGLOBIN AND HEMOGLOBIN-HAPTOGLOBIN-BINDING PROTEIN 1-RELATED"/>
    <property type="match status" value="1"/>
</dbReference>
<dbReference type="InterPro" id="IPR036942">
    <property type="entry name" value="Beta-barrel_TonB_sf"/>
</dbReference>
<dbReference type="RefSeq" id="WP_187465416.1">
    <property type="nucleotide sequence ID" value="NZ_JACSIT010000063.1"/>
</dbReference>
<feature type="domain" description="TonB-dependent receptor-like beta-barrel" evidence="12">
    <location>
        <begin position="297"/>
        <end position="755"/>
    </location>
</feature>
<evidence type="ECO:0000256" key="4">
    <source>
        <dbReference type="ARBA" id="ARBA00022692"/>
    </source>
</evidence>
<dbReference type="GO" id="GO:0009279">
    <property type="term" value="C:cell outer membrane"/>
    <property type="evidence" value="ECO:0007669"/>
    <property type="project" value="UniProtKB-SubCell"/>
</dbReference>
<dbReference type="InterPro" id="IPR039426">
    <property type="entry name" value="TonB-dep_rcpt-like"/>
</dbReference>
<dbReference type="Pfam" id="PF00593">
    <property type="entry name" value="TonB_dep_Rec_b-barrel"/>
    <property type="match status" value="1"/>
</dbReference>
<name>A0A923PFU2_9BACT</name>
<comment type="caution">
    <text evidence="14">The sequence shown here is derived from an EMBL/GenBank/DDBJ whole genome shotgun (WGS) entry which is preliminary data.</text>
</comment>
<evidence type="ECO:0000313" key="14">
    <source>
        <dbReference type="EMBL" id="MBC6993300.1"/>
    </source>
</evidence>
<accession>A0A923PFU2</accession>
<dbReference type="SUPFAM" id="SSF56935">
    <property type="entry name" value="Porins"/>
    <property type="match status" value="1"/>
</dbReference>
<keyword evidence="5 11" id="KW-0732">Signal</keyword>
<evidence type="ECO:0000259" key="13">
    <source>
        <dbReference type="Pfam" id="PF07715"/>
    </source>
</evidence>
<evidence type="ECO:0000256" key="9">
    <source>
        <dbReference type="ARBA" id="ARBA00023237"/>
    </source>
</evidence>
<proteinExistence type="inferred from homology"/>
<evidence type="ECO:0000256" key="11">
    <source>
        <dbReference type="SAM" id="SignalP"/>
    </source>
</evidence>
<evidence type="ECO:0000256" key="5">
    <source>
        <dbReference type="ARBA" id="ARBA00022729"/>
    </source>
</evidence>
<feature type="signal peptide" evidence="11">
    <location>
        <begin position="1"/>
        <end position="19"/>
    </location>
</feature>
<evidence type="ECO:0000256" key="3">
    <source>
        <dbReference type="ARBA" id="ARBA00022452"/>
    </source>
</evidence>
<keyword evidence="6 10" id="KW-0798">TonB box</keyword>
<feature type="chain" id="PRO_5037977846" evidence="11">
    <location>
        <begin position="20"/>
        <end position="805"/>
    </location>
</feature>
<keyword evidence="9" id="KW-0998">Cell outer membrane</keyword>
<dbReference type="AlphaFoldDB" id="A0A923PFU2"/>
<keyword evidence="15" id="KW-1185">Reference proteome</keyword>
<evidence type="ECO:0000256" key="2">
    <source>
        <dbReference type="ARBA" id="ARBA00022448"/>
    </source>
</evidence>
<dbReference type="Gene3D" id="2.60.40.1120">
    <property type="entry name" value="Carboxypeptidase-like, regulatory domain"/>
    <property type="match status" value="1"/>
</dbReference>
<evidence type="ECO:0000256" key="1">
    <source>
        <dbReference type="ARBA" id="ARBA00004571"/>
    </source>
</evidence>
<reference evidence="14" key="1">
    <citation type="submission" date="2020-08" db="EMBL/GenBank/DDBJ databases">
        <title>Lewinella bacteria from marine environments.</title>
        <authorList>
            <person name="Zhong Y."/>
        </authorList>
    </citation>
    <scope>NUCLEOTIDE SEQUENCE</scope>
    <source>
        <strain evidence="14">KCTC 42187</strain>
    </source>
</reference>
<evidence type="ECO:0000256" key="6">
    <source>
        <dbReference type="ARBA" id="ARBA00023077"/>
    </source>
</evidence>
<dbReference type="GO" id="GO:0015344">
    <property type="term" value="F:siderophore uptake transmembrane transporter activity"/>
    <property type="evidence" value="ECO:0007669"/>
    <property type="project" value="TreeGrafter"/>
</dbReference>
<dbReference type="Proteomes" id="UP000650081">
    <property type="component" value="Unassembled WGS sequence"/>
</dbReference>
<organism evidence="14 15">
    <name type="scientific">Neolewinella lacunae</name>
    <dbReference type="NCBI Taxonomy" id="1517758"/>
    <lineage>
        <taxon>Bacteria</taxon>
        <taxon>Pseudomonadati</taxon>
        <taxon>Bacteroidota</taxon>
        <taxon>Saprospiria</taxon>
        <taxon>Saprospirales</taxon>
        <taxon>Lewinellaceae</taxon>
        <taxon>Neolewinella</taxon>
    </lineage>
</organism>
<sequence length="805" mass="89703">MRLFTTAILFFALAAPVFGQSTTLKMTTIDASTRSALGFVNVQIEGSNSNGTTDENGDLTLTLPRGKHFILASFVGYETLRRETLLSSTSTRITLELTPTAQVLQTIEVRSNDASERLERPMMGVERLSIADIEILPVALGEVDVFRGLQLLSGVNSAGEASNGLSIRGGTIDQNLVLFDGAPIFTPTHLFGLFSVFTPDALGSVDLYRANIPARFGGRIASVLDVRSRNPSSNHFKMQGGIGLVSSHLSVETPLTKNKKLQLLAGGRAGLSDFLFTSIERLKNTESRFFDSTVKLRYTPNPSNIFTLVGFYSKDFYQIDLLNRFNGIVARQNQNDYFTLNGTAEWLKIFSDRTSLQTRLVRSNHRPQVLFPQEDTENVVSFASQIRYTSLQSILETQGRGGHHYFGGIQLQRYDLNPGTLDPGGAPSVAAVQLDQEQALEASIFVEDEWMLSEKTRVSLGLRYTHFLQLGPGEERSYGDSPIVEDPFLESTRSFAGGQVMHSYGGLEPRLGISHQLSPKVSLKAAYASSRQYLQNIFNATTPVPSSRWKVADNNVRPQRGQLVSSGAYFLPGLGRYEISVEAYYRAIEDLLEYKPGAEFFLNPRVETDIIQGQGQAYGVEIGVKKRTGTLTGEINYAYARSRNRVPGPTFGTSVNGGEWYNGYFDQPHTFNSNFTIDDGRTNRVSFNFVVQSNRPYTVPNGFLTIDNQPIPIFLERNNDRMPLYHRLDFSWTIHNPRLVKKRWVGDWTVTVYNLYGRKNAYNIYYQGRDPGSPTAIFGNSPLGSYRLTIFGAPIASLTYSFKFE</sequence>
<evidence type="ECO:0000256" key="8">
    <source>
        <dbReference type="ARBA" id="ARBA00023170"/>
    </source>
</evidence>
<dbReference type="InterPro" id="IPR008969">
    <property type="entry name" value="CarboxyPept-like_regulatory"/>
</dbReference>
<comment type="similarity">
    <text evidence="10">Belongs to the TonB-dependent receptor family.</text>
</comment>
<keyword evidence="3" id="KW-1134">Transmembrane beta strand</keyword>
<gene>
    <name evidence="14" type="ORF">H9S92_03945</name>
</gene>
<dbReference type="SUPFAM" id="SSF49464">
    <property type="entry name" value="Carboxypeptidase regulatory domain-like"/>
    <property type="match status" value="1"/>
</dbReference>
<dbReference type="GO" id="GO:0044718">
    <property type="term" value="P:siderophore transmembrane transport"/>
    <property type="evidence" value="ECO:0007669"/>
    <property type="project" value="TreeGrafter"/>
</dbReference>
<dbReference type="PANTHER" id="PTHR30069">
    <property type="entry name" value="TONB-DEPENDENT OUTER MEMBRANE RECEPTOR"/>
    <property type="match status" value="1"/>
</dbReference>
<evidence type="ECO:0000313" key="15">
    <source>
        <dbReference type="Proteomes" id="UP000650081"/>
    </source>
</evidence>
<keyword evidence="14" id="KW-0645">Protease</keyword>
<dbReference type="GO" id="GO:0004180">
    <property type="term" value="F:carboxypeptidase activity"/>
    <property type="evidence" value="ECO:0007669"/>
    <property type="project" value="UniProtKB-KW"/>
</dbReference>
<keyword evidence="4" id="KW-0812">Transmembrane</keyword>
<comment type="subcellular location">
    <subcellularLocation>
        <location evidence="1">Cell outer membrane</location>
        <topology evidence="1">Multi-pass membrane protein</topology>
    </subcellularLocation>
</comment>
<protein>
    <submittedName>
        <fullName evidence="14">Carboxypeptidase-like regulatory domain-containing protein</fullName>
    </submittedName>
</protein>
<keyword evidence="2" id="KW-0813">Transport</keyword>
<dbReference type="Pfam" id="PF13715">
    <property type="entry name" value="CarbopepD_reg_2"/>
    <property type="match status" value="1"/>
</dbReference>
<evidence type="ECO:0000256" key="10">
    <source>
        <dbReference type="RuleBase" id="RU003357"/>
    </source>
</evidence>
<evidence type="ECO:0000259" key="12">
    <source>
        <dbReference type="Pfam" id="PF00593"/>
    </source>
</evidence>
<keyword evidence="14" id="KW-0121">Carboxypeptidase</keyword>
<feature type="domain" description="TonB-dependent receptor plug" evidence="13">
    <location>
        <begin position="149"/>
        <end position="219"/>
    </location>
</feature>